<dbReference type="Gene3D" id="3.30.2140.20">
    <property type="match status" value="1"/>
</dbReference>
<organism evidence="2 3">
    <name type="scientific">Leifsonia xyli subsp. cynodontis DSM 46306</name>
    <dbReference type="NCBI Taxonomy" id="1389489"/>
    <lineage>
        <taxon>Bacteria</taxon>
        <taxon>Bacillati</taxon>
        <taxon>Actinomycetota</taxon>
        <taxon>Actinomycetes</taxon>
        <taxon>Micrococcales</taxon>
        <taxon>Microbacteriaceae</taxon>
        <taxon>Leifsonia</taxon>
    </lineage>
</organism>
<gene>
    <name evidence="2" type="ORF">O159_09370</name>
</gene>
<keyword evidence="3" id="KW-1185">Reference proteome</keyword>
<proteinExistence type="inferred from homology"/>
<evidence type="ECO:0000313" key="2">
    <source>
        <dbReference type="EMBL" id="AGW41070.1"/>
    </source>
</evidence>
<dbReference type="GO" id="GO:0016407">
    <property type="term" value="F:acetyltransferase activity"/>
    <property type="evidence" value="ECO:0007669"/>
    <property type="project" value="InterPro"/>
</dbReference>
<dbReference type="RefSeq" id="WP_021754512.1">
    <property type="nucleotide sequence ID" value="NC_022438.1"/>
</dbReference>
<dbReference type="AlphaFoldDB" id="U3P432"/>
<evidence type="ECO:0000313" key="3">
    <source>
        <dbReference type="Proteomes" id="UP000016743"/>
    </source>
</evidence>
<protein>
    <submittedName>
        <fullName evidence="2">Uncharacterized protein</fullName>
    </submittedName>
</protein>
<comment type="similarity">
    <text evidence="1">Belongs to the arylamine N-acetyltransferase family.</text>
</comment>
<dbReference type="InterPro" id="IPR053710">
    <property type="entry name" value="Arylamine_NAT_domain_sf"/>
</dbReference>
<dbReference type="Pfam" id="PF00797">
    <property type="entry name" value="Acetyltransf_2"/>
    <property type="match status" value="1"/>
</dbReference>
<dbReference type="KEGG" id="lxy:O159_09370"/>
<dbReference type="Proteomes" id="UP000016743">
    <property type="component" value="Chromosome"/>
</dbReference>
<dbReference type="EMBL" id="CP006734">
    <property type="protein sequence ID" value="AGW41070.1"/>
    <property type="molecule type" value="Genomic_DNA"/>
</dbReference>
<dbReference type="HOGENOM" id="CLU_2023825_0_0_11"/>
<evidence type="ECO:0000256" key="1">
    <source>
        <dbReference type="ARBA" id="ARBA00006547"/>
    </source>
</evidence>
<reference evidence="2 3" key="1">
    <citation type="journal article" date="2013" name="Genome Announc.">
        <title>Complete Genome Sequence of Leifsonia xyli subsp. cynodontis Strain DSM46306, a Gram-Positive Bacterial Pathogen of Grasses.</title>
        <authorList>
            <person name="Monteiro-Vitorello C.B."/>
            <person name="Zerillo M.M."/>
            <person name="Van Sluys M.A."/>
            <person name="Camargo L.E."/>
            <person name="Kitajima J.P."/>
        </authorList>
    </citation>
    <scope>NUCLEOTIDE SEQUENCE [LARGE SCALE GENOMIC DNA]</scope>
    <source>
        <strain evidence="2 3">DSM 46306</strain>
    </source>
</reference>
<accession>U3P432</accession>
<name>U3P432_LEIXC</name>
<dbReference type="InterPro" id="IPR001447">
    <property type="entry name" value="Arylamine_N-AcTrfase"/>
</dbReference>
<sequence>MGDDEGVRTPHGRYRAVAGVQGAQWMLQYDHGDGWANGYGFSADDRIEDAATLDEIRDLIAHRSESVFNRGPLVALPTERGRLVLSASGLTEVRDGRKSVHPLGPDEIATVARLFFRPFGVA</sequence>
<dbReference type="SUPFAM" id="SSF54001">
    <property type="entry name" value="Cysteine proteinases"/>
    <property type="match status" value="1"/>
</dbReference>
<dbReference type="InterPro" id="IPR038765">
    <property type="entry name" value="Papain-like_cys_pep_sf"/>
</dbReference>
<dbReference type="eggNOG" id="COG2162">
    <property type="taxonomic scope" value="Bacteria"/>
</dbReference>
<dbReference type="PATRIC" id="fig|1389489.3.peg.902"/>